<name>G2G5W1_9ACTN</name>
<dbReference type="PATRIC" id="fig|700597.3.peg.840"/>
<protein>
    <submittedName>
        <fullName evidence="1">Uncharacterized protein</fullName>
    </submittedName>
</protein>
<proteinExistence type="predicted"/>
<gene>
    <name evidence="1" type="ORF">SZN_04326</name>
</gene>
<organism evidence="1 2">
    <name type="scientific">Streptomyces zinciresistens K42</name>
    <dbReference type="NCBI Taxonomy" id="700597"/>
    <lineage>
        <taxon>Bacteria</taxon>
        <taxon>Bacillati</taxon>
        <taxon>Actinomycetota</taxon>
        <taxon>Actinomycetes</taxon>
        <taxon>Kitasatosporales</taxon>
        <taxon>Streptomycetaceae</taxon>
        <taxon>Streptomyces</taxon>
    </lineage>
</organism>
<evidence type="ECO:0000313" key="2">
    <source>
        <dbReference type="Proteomes" id="UP000004217"/>
    </source>
</evidence>
<dbReference type="Proteomes" id="UP000004217">
    <property type="component" value="Unassembled WGS sequence"/>
</dbReference>
<reference evidence="1 2" key="1">
    <citation type="submission" date="2011-08" db="EMBL/GenBank/DDBJ databases">
        <authorList>
            <person name="Lin Y."/>
            <person name="Hao X."/>
            <person name="Johnstone L."/>
            <person name="Miller S.J."/>
            <person name="Wei G."/>
            <person name="Rensing C."/>
        </authorList>
    </citation>
    <scope>NUCLEOTIDE SEQUENCE [LARGE SCALE GENOMIC DNA]</scope>
    <source>
        <strain evidence="1 2">K42</strain>
    </source>
</reference>
<dbReference type="AlphaFoldDB" id="G2G5W1"/>
<dbReference type="EMBL" id="AGBF01000007">
    <property type="protein sequence ID" value="EGX61050.1"/>
    <property type="molecule type" value="Genomic_DNA"/>
</dbReference>
<sequence length="91" mass="10183">MEHTTSIHSGIVRMLDLALSGDPDAAHGMYPVAPDAREEEVRAQIRRPAFSRVADLRVRYLPYGELQASREAIMRFGRGLHPIEALARDLS</sequence>
<evidence type="ECO:0000313" key="1">
    <source>
        <dbReference type="EMBL" id="EGX61050.1"/>
    </source>
</evidence>
<keyword evidence="2" id="KW-1185">Reference proteome</keyword>
<comment type="caution">
    <text evidence="1">The sequence shown here is derived from an EMBL/GenBank/DDBJ whole genome shotgun (WGS) entry which is preliminary data.</text>
</comment>
<accession>G2G5W1</accession>